<feature type="transmembrane region" description="Helical" evidence="5">
    <location>
        <begin position="426"/>
        <end position="451"/>
    </location>
</feature>
<evidence type="ECO:0000256" key="4">
    <source>
        <dbReference type="ARBA" id="ARBA00023136"/>
    </source>
</evidence>
<protein>
    <submittedName>
        <fullName evidence="6">Uncharacterized protein</fullName>
    </submittedName>
</protein>
<dbReference type="Proteomes" id="UP000838878">
    <property type="component" value="Chromosome 14"/>
</dbReference>
<accession>A0A8J9UGQ8</accession>
<feature type="transmembrane region" description="Helical" evidence="5">
    <location>
        <begin position="192"/>
        <end position="211"/>
    </location>
</feature>
<feature type="transmembrane region" description="Helical" evidence="5">
    <location>
        <begin position="256"/>
        <end position="278"/>
    </location>
</feature>
<dbReference type="PROSITE" id="PS00216">
    <property type="entry name" value="SUGAR_TRANSPORT_1"/>
    <property type="match status" value="1"/>
</dbReference>
<reference evidence="6" key="1">
    <citation type="submission" date="2021-12" db="EMBL/GenBank/DDBJ databases">
        <authorList>
            <person name="Martin H S."/>
        </authorList>
    </citation>
    <scope>NUCLEOTIDE SEQUENCE</scope>
</reference>
<dbReference type="InterPro" id="IPR036259">
    <property type="entry name" value="MFS_trans_sf"/>
</dbReference>
<keyword evidence="2 5" id="KW-0812">Transmembrane</keyword>
<dbReference type="PANTHER" id="PTHR24064">
    <property type="entry name" value="SOLUTE CARRIER FAMILY 22 MEMBER"/>
    <property type="match status" value="1"/>
</dbReference>
<comment type="subcellular location">
    <subcellularLocation>
        <location evidence="1">Membrane</location>
        <topology evidence="1">Multi-pass membrane protein</topology>
    </subcellularLocation>
</comment>
<evidence type="ECO:0000256" key="3">
    <source>
        <dbReference type="ARBA" id="ARBA00022989"/>
    </source>
</evidence>
<dbReference type="SUPFAM" id="SSF103473">
    <property type="entry name" value="MFS general substrate transporter"/>
    <property type="match status" value="1"/>
</dbReference>
<evidence type="ECO:0000256" key="1">
    <source>
        <dbReference type="ARBA" id="ARBA00004141"/>
    </source>
</evidence>
<feature type="transmembrane region" description="Helical" evidence="5">
    <location>
        <begin position="167"/>
        <end position="186"/>
    </location>
</feature>
<gene>
    <name evidence="6" type="ORF">BINO364_LOCUS6055</name>
</gene>
<dbReference type="InterPro" id="IPR005828">
    <property type="entry name" value="MFS_sugar_transport-like"/>
</dbReference>
<dbReference type="InterPro" id="IPR005829">
    <property type="entry name" value="Sugar_transporter_CS"/>
</dbReference>
<feature type="transmembrane region" description="Helical" evidence="5">
    <location>
        <begin position="140"/>
        <end position="160"/>
    </location>
</feature>
<evidence type="ECO:0000256" key="5">
    <source>
        <dbReference type="SAM" id="Phobius"/>
    </source>
</evidence>
<feature type="transmembrane region" description="Helical" evidence="5">
    <location>
        <begin position="402"/>
        <end position="420"/>
    </location>
</feature>
<dbReference type="GO" id="GO:0016020">
    <property type="term" value="C:membrane"/>
    <property type="evidence" value="ECO:0007669"/>
    <property type="project" value="UniProtKB-SubCell"/>
</dbReference>
<sequence>MSAQSTDEDHEGQFNLDGILSELGSFGKYQLLLLMLLAFRDSFLSMCNFNYVFTATEVPFRCSIPECESSLRSFNSSWSSYTTSNSSCRRPLLLSTSNISCTPDMFDTNRTVYCDDVVYENYNSIVAEFNLGCQPWKRTLIGTVHNLGLVFSFVVSGIISDRYGRKVIIVGTPLMVGAAGLLKSVVFDYWSLLILEFLETALGYGNASMILSLESVSRKNRVAFSCISDILSCIGGAFFGLIAWKIPYWRNMMRAIYAPLLIVVFYIFLIDEGVRWLLAHNRKDEAVRVLNKVAKINKITLSNKAKDMLTKIGGDKVKAEEIGQSSPETLSVLSVLRSKTILIRMAIMAACFFCSMFVFTGAVINSTSISGNKYINYSVMMLVAVPTRIVTALTLTRFGRKAPICIAYCLCAFFFMASAFVPKSIWWASVLLYMAGKMCSSYGFFSIYVVAMEVFPTTSRNSLTNIANTIGRLGSVLAPQTPLLKQYYQGLPNIVFGFMALGPALISLSLPDTSRTDLPEQVTDAEKIDAPKNNENTVSA</sequence>
<name>A0A8J9UGQ8_9NEOP</name>
<keyword evidence="7" id="KW-1185">Reference proteome</keyword>
<dbReference type="EMBL" id="OV170234">
    <property type="protein sequence ID" value="CAH0719752.1"/>
    <property type="molecule type" value="Genomic_DNA"/>
</dbReference>
<evidence type="ECO:0000313" key="7">
    <source>
        <dbReference type="Proteomes" id="UP000838878"/>
    </source>
</evidence>
<proteinExistence type="predicted"/>
<dbReference type="OrthoDB" id="2261376at2759"/>
<dbReference type="AlphaFoldDB" id="A0A8J9UGQ8"/>
<organism evidence="6 7">
    <name type="scientific">Brenthis ino</name>
    <name type="common">lesser marbled fritillary</name>
    <dbReference type="NCBI Taxonomy" id="405034"/>
    <lineage>
        <taxon>Eukaryota</taxon>
        <taxon>Metazoa</taxon>
        <taxon>Ecdysozoa</taxon>
        <taxon>Arthropoda</taxon>
        <taxon>Hexapoda</taxon>
        <taxon>Insecta</taxon>
        <taxon>Pterygota</taxon>
        <taxon>Neoptera</taxon>
        <taxon>Endopterygota</taxon>
        <taxon>Lepidoptera</taxon>
        <taxon>Glossata</taxon>
        <taxon>Ditrysia</taxon>
        <taxon>Papilionoidea</taxon>
        <taxon>Nymphalidae</taxon>
        <taxon>Heliconiinae</taxon>
        <taxon>Argynnini</taxon>
        <taxon>Brenthis</taxon>
    </lineage>
</organism>
<dbReference type="Pfam" id="PF00083">
    <property type="entry name" value="Sugar_tr"/>
    <property type="match status" value="1"/>
</dbReference>
<evidence type="ECO:0000256" key="2">
    <source>
        <dbReference type="ARBA" id="ARBA00022692"/>
    </source>
</evidence>
<dbReference type="Gene3D" id="1.20.1250.20">
    <property type="entry name" value="MFS general substrate transporter like domains"/>
    <property type="match status" value="1"/>
</dbReference>
<keyword evidence="4 5" id="KW-0472">Membrane</keyword>
<feature type="non-terminal residue" evidence="6">
    <location>
        <position position="540"/>
    </location>
</feature>
<feature type="transmembrane region" description="Helical" evidence="5">
    <location>
        <begin position="341"/>
        <end position="362"/>
    </location>
</feature>
<feature type="transmembrane region" description="Helical" evidence="5">
    <location>
        <begin position="223"/>
        <end position="244"/>
    </location>
</feature>
<keyword evidence="3 5" id="KW-1133">Transmembrane helix</keyword>
<evidence type="ECO:0000313" key="6">
    <source>
        <dbReference type="EMBL" id="CAH0719752.1"/>
    </source>
</evidence>
<feature type="transmembrane region" description="Helical" evidence="5">
    <location>
        <begin position="374"/>
        <end position="395"/>
    </location>
</feature>
<dbReference type="GO" id="GO:0022857">
    <property type="term" value="F:transmembrane transporter activity"/>
    <property type="evidence" value="ECO:0007669"/>
    <property type="project" value="InterPro"/>
</dbReference>